<dbReference type="Proteomes" id="UP001226434">
    <property type="component" value="Unassembled WGS sequence"/>
</dbReference>
<dbReference type="PROSITE" id="PS50093">
    <property type="entry name" value="PKD"/>
    <property type="match status" value="1"/>
</dbReference>
<dbReference type="InterPro" id="IPR013783">
    <property type="entry name" value="Ig-like_fold"/>
</dbReference>
<feature type="domain" description="PKD" evidence="2">
    <location>
        <begin position="54"/>
        <end position="115"/>
    </location>
</feature>
<keyword evidence="1" id="KW-0732">Signal</keyword>
<evidence type="ECO:0000259" key="2">
    <source>
        <dbReference type="PROSITE" id="PS50093"/>
    </source>
</evidence>
<proteinExistence type="predicted"/>
<comment type="caution">
    <text evidence="3">The sequence shown here is derived from an EMBL/GenBank/DDBJ whole genome shotgun (WGS) entry which is preliminary data.</text>
</comment>
<dbReference type="InterPro" id="IPR000601">
    <property type="entry name" value="PKD_dom"/>
</dbReference>
<accession>A0ABT6REX0</accession>
<reference evidence="3 4" key="1">
    <citation type="submission" date="2023-05" db="EMBL/GenBank/DDBJ databases">
        <title>Genome sequence of Pinibacter sp. MAH-24.</title>
        <authorList>
            <person name="Huq M.A."/>
        </authorList>
    </citation>
    <scope>NUCLEOTIDE SEQUENCE [LARGE SCALE GENOMIC DNA]</scope>
    <source>
        <strain evidence="3 4">MAH-24</strain>
    </source>
</reference>
<gene>
    <name evidence="3" type="ORF">QJ048_14205</name>
</gene>
<dbReference type="RefSeq" id="WP_282335042.1">
    <property type="nucleotide sequence ID" value="NZ_JASBRG010000007.1"/>
</dbReference>
<sequence>MKKNIFNIHSTFCILLITAMAACRPQAPISLDPKIDDLRIVVTPDSLPNTYILTANPGNVIGYWDLGNGAKVNGASSARVQYPSPGNYTVTLNAYGSGGKTNIVSIVIPVLKSNYDLLKDSIYTLLTGGINNPGGKVWVVDSMITGHLIKNPQKGGNGDWAALPADGANGYNNRANNKYGAGMYDDSLIFKLTDKDGFAFEYRNHGTSCAASNAISSGADAGKGIYTLLRTNGAWQSTGAVPVSSIVPGATGDYIVYCTPPKNMGWSLLKDGAGNYSLIFSSGGGFLSYFTDWSSDYQVKSINADKMVVWKSCSDGATRQIVLCRAGFADHD</sequence>
<dbReference type="SUPFAM" id="SSF49299">
    <property type="entry name" value="PKD domain"/>
    <property type="match status" value="1"/>
</dbReference>
<dbReference type="Gene3D" id="2.60.40.10">
    <property type="entry name" value="Immunoglobulins"/>
    <property type="match status" value="1"/>
</dbReference>
<keyword evidence="4" id="KW-1185">Reference proteome</keyword>
<dbReference type="InterPro" id="IPR035986">
    <property type="entry name" value="PKD_dom_sf"/>
</dbReference>
<dbReference type="PROSITE" id="PS51257">
    <property type="entry name" value="PROKAR_LIPOPROTEIN"/>
    <property type="match status" value="1"/>
</dbReference>
<feature type="signal peptide" evidence="1">
    <location>
        <begin position="1"/>
        <end position="21"/>
    </location>
</feature>
<protein>
    <submittedName>
        <fullName evidence="3">PKD domain-containing protein</fullName>
    </submittedName>
</protein>
<dbReference type="InterPro" id="IPR022409">
    <property type="entry name" value="PKD/Chitinase_dom"/>
</dbReference>
<feature type="chain" id="PRO_5046508541" evidence="1">
    <location>
        <begin position="22"/>
        <end position="332"/>
    </location>
</feature>
<evidence type="ECO:0000256" key="1">
    <source>
        <dbReference type="SAM" id="SignalP"/>
    </source>
</evidence>
<evidence type="ECO:0000313" key="4">
    <source>
        <dbReference type="Proteomes" id="UP001226434"/>
    </source>
</evidence>
<organism evidence="3 4">
    <name type="scientific">Pinibacter soli</name>
    <dbReference type="NCBI Taxonomy" id="3044211"/>
    <lineage>
        <taxon>Bacteria</taxon>
        <taxon>Pseudomonadati</taxon>
        <taxon>Bacteroidota</taxon>
        <taxon>Chitinophagia</taxon>
        <taxon>Chitinophagales</taxon>
        <taxon>Chitinophagaceae</taxon>
        <taxon>Pinibacter</taxon>
    </lineage>
</organism>
<dbReference type="CDD" id="cd00146">
    <property type="entry name" value="PKD"/>
    <property type="match status" value="1"/>
</dbReference>
<dbReference type="EMBL" id="JASBRG010000007">
    <property type="protein sequence ID" value="MDI3320940.1"/>
    <property type="molecule type" value="Genomic_DNA"/>
</dbReference>
<dbReference type="SMART" id="SM00089">
    <property type="entry name" value="PKD"/>
    <property type="match status" value="1"/>
</dbReference>
<name>A0ABT6REX0_9BACT</name>
<evidence type="ECO:0000313" key="3">
    <source>
        <dbReference type="EMBL" id="MDI3320940.1"/>
    </source>
</evidence>